<dbReference type="EMBL" id="KL142371">
    <property type="protein sequence ID" value="KDR80799.1"/>
    <property type="molecule type" value="Genomic_DNA"/>
</dbReference>
<name>A0A067TLK8_GALM3</name>
<proteinExistence type="predicted"/>
<protein>
    <submittedName>
        <fullName evidence="3">Uncharacterized protein</fullName>
    </submittedName>
</protein>
<evidence type="ECO:0000313" key="3">
    <source>
        <dbReference type="EMBL" id="KDR80799.1"/>
    </source>
</evidence>
<reference evidence="4" key="1">
    <citation type="journal article" date="2014" name="Proc. Natl. Acad. Sci. U.S.A.">
        <title>Extensive sampling of basidiomycete genomes demonstrates inadequacy of the white-rot/brown-rot paradigm for wood decay fungi.</title>
        <authorList>
            <person name="Riley R."/>
            <person name="Salamov A.A."/>
            <person name="Brown D.W."/>
            <person name="Nagy L.G."/>
            <person name="Floudas D."/>
            <person name="Held B.W."/>
            <person name="Levasseur A."/>
            <person name="Lombard V."/>
            <person name="Morin E."/>
            <person name="Otillar R."/>
            <person name="Lindquist E.A."/>
            <person name="Sun H."/>
            <person name="LaButti K.M."/>
            <person name="Schmutz J."/>
            <person name="Jabbour D."/>
            <person name="Luo H."/>
            <person name="Baker S.E."/>
            <person name="Pisabarro A.G."/>
            <person name="Walton J.D."/>
            <person name="Blanchette R.A."/>
            <person name="Henrissat B."/>
            <person name="Martin F."/>
            <person name="Cullen D."/>
            <person name="Hibbett D.S."/>
            <person name="Grigoriev I.V."/>
        </authorList>
    </citation>
    <scope>NUCLEOTIDE SEQUENCE [LARGE SCALE GENOMIC DNA]</scope>
    <source>
        <strain evidence="4">CBS 339.88</strain>
    </source>
</reference>
<dbReference type="HOGENOM" id="CLU_2263974_0_0_1"/>
<accession>A0A067TLK8</accession>
<keyword evidence="4" id="KW-1185">Reference proteome</keyword>
<gene>
    <name evidence="3" type="ORF">GALMADRAFT_241241</name>
</gene>
<organism evidence="3 4">
    <name type="scientific">Galerina marginata (strain CBS 339.88)</name>
    <dbReference type="NCBI Taxonomy" id="685588"/>
    <lineage>
        <taxon>Eukaryota</taxon>
        <taxon>Fungi</taxon>
        <taxon>Dikarya</taxon>
        <taxon>Basidiomycota</taxon>
        <taxon>Agaricomycotina</taxon>
        <taxon>Agaricomycetes</taxon>
        <taxon>Agaricomycetidae</taxon>
        <taxon>Agaricales</taxon>
        <taxon>Agaricineae</taxon>
        <taxon>Strophariaceae</taxon>
        <taxon>Galerina</taxon>
    </lineage>
</organism>
<feature type="region of interest" description="Disordered" evidence="1">
    <location>
        <begin position="39"/>
        <end position="58"/>
    </location>
</feature>
<dbReference type="AlphaFoldDB" id="A0A067TLK8"/>
<evidence type="ECO:0000256" key="1">
    <source>
        <dbReference type="SAM" id="MobiDB-lite"/>
    </source>
</evidence>
<sequence length="103" mass="11303">MPSIIYRVLIFALVLVLPFSALNRLQSPALLTPSIITTASSTRSHPDPRTHPNPTSTSDSINICFISYLVFYPLSPHFAALAMSAIEPTDQSTHTRVSLLQSH</sequence>
<dbReference type="Proteomes" id="UP000027222">
    <property type="component" value="Unassembled WGS sequence"/>
</dbReference>
<evidence type="ECO:0000256" key="2">
    <source>
        <dbReference type="SAM" id="SignalP"/>
    </source>
</evidence>
<keyword evidence="2" id="KW-0732">Signal</keyword>
<evidence type="ECO:0000313" key="4">
    <source>
        <dbReference type="Proteomes" id="UP000027222"/>
    </source>
</evidence>
<feature type="chain" id="PRO_5001649152" evidence="2">
    <location>
        <begin position="22"/>
        <end position="103"/>
    </location>
</feature>
<feature type="signal peptide" evidence="2">
    <location>
        <begin position="1"/>
        <end position="21"/>
    </location>
</feature>